<evidence type="ECO:0000256" key="2">
    <source>
        <dbReference type="SAM" id="SignalP"/>
    </source>
</evidence>
<feature type="signal peptide" evidence="2">
    <location>
        <begin position="1"/>
        <end position="27"/>
    </location>
</feature>
<dbReference type="RefSeq" id="WP_083080586.1">
    <property type="nucleotide sequence ID" value="NZ_MVHU01000008.1"/>
</dbReference>
<evidence type="ECO:0008006" key="5">
    <source>
        <dbReference type="Google" id="ProtNLM"/>
    </source>
</evidence>
<comment type="caution">
    <text evidence="3">The sequence shown here is derived from an EMBL/GenBank/DDBJ whole genome shotgun (WGS) entry which is preliminary data.</text>
</comment>
<feature type="region of interest" description="Disordered" evidence="1">
    <location>
        <begin position="120"/>
        <end position="139"/>
    </location>
</feature>
<organism evidence="3 4">
    <name type="scientific">Mycolicibacter kumamotonensis</name>
    <dbReference type="NCBI Taxonomy" id="354243"/>
    <lineage>
        <taxon>Bacteria</taxon>
        <taxon>Bacillati</taxon>
        <taxon>Actinomycetota</taxon>
        <taxon>Actinomycetes</taxon>
        <taxon>Mycobacteriales</taxon>
        <taxon>Mycobacteriaceae</taxon>
        <taxon>Mycolicibacter</taxon>
    </lineage>
</organism>
<dbReference type="EMBL" id="MVHU01000008">
    <property type="protein sequence ID" value="ORA81027.1"/>
    <property type="molecule type" value="Genomic_DNA"/>
</dbReference>
<gene>
    <name evidence="3" type="ORF">BST28_07745</name>
</gene>
<dbReference type="AlphaFoldDB" id="A0A1X0E8R7"/>
<dbReference type="InterPro" id="IPR021417">
    <property type="entry name" value="DUF3060"/>
</dbReference>
<dbReference type="Proteomes" id="UP000192713">
    <property type="component" value="Unassembled WGS sequence"/>
</dbReference>
<sequence length="139" mass="14481">MTRDHRRNLRPILVAGAALLAVGAGVAGCDSEPPPKSARIAKGYADAQFSDTITYRSFGTTSAVDCADGKSLNVAGSNNSLTVRGRCEAVNVAGADNRITVERVEKSLTVTGLNNSVTYRGGEPTVDDRGSGNVIADKR</sequence>
<dbReference type="PROSITE" id="PS51257">
    <property type="entry name" value="PROKAR_LIPOPROTEIN"/>
    <property type="match status" value="1"/>
</dbReference>
<protein>
    <recommendedName>
        <fullName evidence="5">DUF3060 domain-containing protein</fullName>
    </recommendedName>
</protein>
<accession>A0A1X0E8R7</accession>
<feature type="chain" id="PRO_5038719683" description="DUF3060 domain-containing protein" evidence="2">
    <location>
        <begin position="28"/>
        <end position="139"/>
    </location>
</feature>
<evidence type="ECO:0000313" key="3">
    <source>
        <dbReference type="EMBL" id="ORA81027.1"/>
    </source>
</evidence>
<feature type="compositionally biased region" description="Basic and acidic residues" evidence="1">
    <location>
        <begin position="126"/>
        <end position="139"/>
    </location>
</feature>
<evidence type="ECO:0000313" key="4">
    <source>
        <dbReference type="Proteomes" id="UP000192713"/>
    </source>
</evidence>
<dbReference type="Pfam" id="PF11259">
    <property type="entry name" value="DUF3060"/>
    <property type="match status" value="1"/>
</dbReference>
<evidence type="ECO:0000256" key="1">
    <source>
        <dbReference type="SAM" id="MobiDB-lite"/>
    </source>
</evidence>
<keyword evidence="2" id="KW-0732">Signal</keyword>
<proteinExistence type="predicted"/>
<name>A0A1X0E8R7_9MYCO</name>
<reference evidence="3 4" key="1">
    <citation type="submission" date="2017-02" db="EMBL/GenBank/DDBJ databases">
        <title>The new phylogeny of genus Mycobacterium.</title>
        <authorList>
            <person name="Tortoli E."/>
            <person name="Trovato A."/>
            <person name="Cirillo D.M."/>
        </authorList>
    </citation>
    <scope>NUCLEOTIDE SEQUENCE [LARGE SCALE GENOMIC DNA]</scope>
    <source>
        <strain evidence="3 4">DSM 45093</strain>
    </source>
</reference>